<gene>
    <name evidence="4" type="ORF">TR92387</name>
</gene>
<evidence type="ECO:0000256" key="2">
    <source>
        <dbReference type="SAM" id="Phobius"/>
    </source>
</evidence>
<feature type="region of interest" description="Disordered" evidence="1">
    <location>
        <begin position="141"/>
        <end position="192"/>
    </location>
</feature>
<reference evidence="4" key="1">
    <citation type="submission" date="2016-01" db="EMBL/GenBank/DDBJ databases">
        <title>Reference transcriptome for the parasite Schistocephalus solidus: insights into the molecular evolution of parasitism.</title>
        <authorList>
            <person name="Hebert F.O."/>
            <person name="Grambauer S."/>
            <person name="Barber I."/>
            <person name="Landry C.R."/>
            <person name="Aubin-Horth N."/>
        </authorList>
    </citation>
    <scope>NUCLEOTIDE SEQUENCE</scope>
</reference>
<feature type="transmembrane region" description="Helical" evidence="2">
    <location>
        <begin position="356"/>
        <end position="379"/>
    </location>
</feature>
<evidence type="ECO:0000256" key="3">
    <source>
        <dbReference type="SAM" id="SignalP"/>
    </source>
</evidence>
<feature type="transmembrane region" description="Helical" evidence="2">
    <location>
        <begin position="299"/>
        <end position="320"/>
    </location>
</feature>
<evidence type="ECO:0008006" key="5">
    <source>
        <dbReference type="Google" id="ProtNLM"/>
    </source>
</evidence>
<name>A0A0X3PZE1_SCHSO</name>
<sequence length="611" mass="65837">MFCRILIGFFTALQLLLLQAIAANNPELMQQLWKQLYNQLPDPNLPNRHPSGQRLTIRMAVVIESVEFGHAYDDYFCRVTLRLTASWPVVDARIAESSAVLGEEVLLDASRVWHPEVSVPGARRLEHLSRRLELQSLLDLHRPTPKTTRSQNQIQMQQQQQLPTDMTGDYASDDPLADDGTSPVKKTPPGRRREMQAPLFSLSESINVEVLCSSPNVKNYLGSIHCPIFLKHETFARERPEFAWQDRTGCSVTEQANAKLSYATVSSKYSPAAPGVSLEGEDTQPSLTVNLCFNPTGQVLRAAVPGFIFVCLSFLLLWSLSCGLQVVSLAQGLLVLLALVAWSCSTNGLLSKAARFSLIDAWFLVCFIFISATFLFTLVEHRRLERILKKRQMQQQRRIYAALSASVVAAAAATKLPPSLGGGGSGGSNCGCGGGCCGCAGYCPASANGYMLQGPGQTNPLGNSSPAPPLSLLHQASPPGAMPTKLDLCGEAYLRSASCELAKDSSAIMSMGTALRLRCAKNGGLGVFETNDSNLGLMKSQYAATSSPATSGLLQPLSPVPPSYCTTMFAAVVPILFLLTTIIFWGSLGAQGTVPKECLTGSVLCQSLTEG</sequence>
<dbReference type="InterPro" id="IPR038050">
    <property type="entry name" value="Neuro_actylchol_rec"/>
</dbReference>
<feature type="chain" id="PRO_5007051382" description="Neur_chan_LBD domain-containing protein" evidence="3">
    <location>
        <begin position="24"/>
        <end position="611"/>
    </location>
</feature>
<feature type="compositionally biased region" description="Low complexity" evidence="1">
    <location>
        <begin position="151"/>
        <end position="161"/>
    </location>
</feature>
<feature type="transmembrane region" description="Helical" evidence="2">
    <location>
        <begin position="399"/>
        <end position="416"/>
    </location>
</feature>
<accession>A0A0X3PZE1</accession>
<dbReference type="EMBL" id="GEEE01006000">
    <property type="protein sequence ID" value="JAP57225.1"/>
    <property type="molecule type" value="Transcribed_RNA"/>
</dbReference>
<organism evidence="4">
    <name type="scientific">Schistocephalus solidus</name>
    <name type="common">Tapeworm</name>
    <dbReference type="NCBI Taxonomy" id="70667"/>
    <lineage>
        <taxon>Eukaryota</taxon>
        <taxon>Metazoa</taxon>
        <taxon>Spiralia</taxon>
        <taxon>Lophotrochozoa</taxon>
        <taxon>Platyhelminthes</taxon>
        <taxon>Cestoda</taxon>
        <taxon>Eucestoda</taxon>
        <taxon>Diphyllobothriidea</taxon>
        <taxon>Diphyllobothriidae</taxon>
        <taxon>Schistocephalus</taxon>
    </lineage>
</organism>
<feature type="transmembrane region" description="Helical" evidence="2">
    <location>
        <begin position="567"/>
        <end position="586"/>
    </location>
</feature>
<dbReference type="AlphaFoldDB" id="A0A0X3PZE1"/>
<keyword evidence="2" id="KW-0472">Membrane</keyword>
<proteinExistence type="predicted"/>
<feature type="signal peptide" evidence="3">
    <location>
        <begin position="1"/>
        <end position="23"/>
    </location>
</feature>
<keyword evidence="3" id="KW-0732">Signal</keyword>
<dbReference type="Gene3D" id="1.20.58.390">
    <property type="entry name" value="Neurotransmitter-gated ion-channel transmembrane domain"/>
    <property type="match status" value="1"/>
</dbReference>
<evidence type="ECO:0000313" key="4">
    <source>
        <dbReference type="EMBL" id="JAP57225.1"/>
    </source>
</evidence>
<keyword evidence="2" id="KW-0812">Transmembrane</keyword>
<keyword evidence="2" id="KW-1133">Transmembrane helix</keyword>
<evidence type="ECO:0000256" key="1">
    <source>
        <dbReference type="SAM" id="MobiDB-lite"/>
    </source>
</evidence>
<protein>
    <recommendedName>
        <fullName evidence="5">Neur_chan_LBD domain-containing protein</fullName>
    </recommendedName>
</protein>